<comment type="caution">
    <text evidence="1">The sequence shown here is derived from an EMBL/GenBank/DDBJ whole genome shotgun (WGS) entry which is preliminary data.</text>
</comment>
<organism evidence="1 2">
    <name type="scientific">Cylindrospermopsis raciborskii CS-506_A</name>
    <dbReference type="NCBI Taxonomy" id="2585140"/>
    <lineage>
        <taxon>Bacteria</taxon>
        <taxon>Bacillati</taxon>
        <taxon>Cyanobacteriota</taxon>
        <taxon>Cyanophyceae</taxon>
        <taxon>Nostocales</taxon>
        <taxon>Aphanizomenonaceae</taxon>
        <taxon>Cylindrospermopsis</taxon>
    </lineage>
</organism>
<reference evidence="1 2" key="1">
    <citation type="journal article" date="2020" name="J. Appl. Phycol.">
        <title>Morphological changes and genome evolution in Raphidiopsis raciborskii CS-506 after 23 years in culture.</title>
        <authorList>
            <person name="Willis A."/>
            <person name="Bent S.J."/>
            <person name="Jameson I.D."/>
        </authorList>
    </citation>
    <scope>NUCLEOTIDE SEQUENCE [LARGE SCALE GENOMIC DNA]</scope>
    <source>
        <strain evidence="1 2">CS-506_A</strain>
    </source>
</reference>
<protein>
    <submittedName>
        <fullName evidence="1">Uncharacterized protein</fullName>
    </submittedName>
</protein>
<proteinExistence type="predicted"/>
<sequence length="86" mass="8668">MGKPDRIGDFQFGKDKIKVNGVLPSVLTRAGNNSASTLNSLVDSVFIDANGATSGNQGLGTNSAALVVSTAQGIGGTYLIVNDGGR</sequence>
<accession>A0A838WK66</accession>
<evidence type="ECO:0000313" key="2">
    <source>
        <dbReference type="Proteomes" id="UP000538075"/>
    </source>
</evidence>
<gene>
    <name evidence="1" type="ORF">FHK98_10925</name>
</gene>
<dbReference type="EMBL" id="VDFG01000758">
    <property type="protein sequence ID" value="MBA4466061.1"/>
    <property type="molecule type" value="Genomic_DNA"/>
</dbReference>
<dbReference type="AlphaFoldDB" id="A0A838WK66"/>
<dbReference type="Proteomes" id="UP000538075">
    <property type="component" value="Unassembled WGS sequence"/>
</dbReference>
<name>A0A838WK66_9CYAN</name>
<evidence type="ECO:0000313" key="1">
    <source>
        <dbReference type="EMBL" id="MBA4466061.1"/>
    </source>
</evidence>
<feature type="non-terminal residue" evidence="1">
    <location>
        <position position="86"/>
    </location>
</feature>